<organism evidence="1 2">
    <name type="scientific">Dendrolimus kikuchii</name>
    <dbReference type="NCBI Taxonomy" id="765133"/>
    <lineage>
        <taxon>Eukaryota</taxon>
        <taxon>Metazoa</taxon>
        <taxon>Ecdysozoa</taxon>
        <taxon>Arthropoda</taxon>
        <taxon>Hexapoda</taxon>
        <taxon>Insecta</taxon>
        <taxon>Pterygota</taxon>
        <taxon>Neoptera</taxon>
        <taxon>Endopterygota</taxon>
        <taxon>Lepidoptera</taxon>
        <taxon>Glossata</taxon>
        <taxon>Ditrysia</taxon>
        <taxon>Bombycoidea</taxon>
        <taxon>Lasiocampidae</taxon>
        <taxon>Dendrolimus</taxon>
    </lineage>
</organism>
<protein>
    <submittedName>
        <fullName evidence="1">Uncharacterized protein</fullName>
    </submittedName>
</protein>
<keyword evidence="2" id="KW-1185">Reference proteome</keyword>
<reference evidence="1 2" key="1">
    <citation type="journal article" date="2021" name="Front. Genet.">
        <title>Chromosome-Level Genome Assembly Reveals Significant Gene Expansion in the Toll and IMD Signaling Pathways of Dendrolimus kikuchii.</title>
        <authorList>
            <person name="Zhou J."/>
            <person name="Wu P."/>
            <person name="Xiong Z."/>
            <person name="Liu N."/>
            <person name="Zhao N."/>
            <person name="Ji M."/>
            <person name="Qiu Y."/>
            <person name="Yang B."/>
        </authorList>
    </citation>
    <scope>NUCLEOTIDE SEQUENCE [LARGE SCALE GENOMIC DNA]</scope>
    <source>
        <strain evidence="1">Ann1</strain>
    </source>
</reference>
<name>A0ACC1CLT3_9NEOP</name>
<proteinExistence type="predicted"/>
<comment type="caution">
    <text evidence="1">The sequence shown here is derived from an EMBL/GenBank/DDBJ whole genome shotgun (WGS) entry which is preliminary data.</text>
</comment>
<dbReference type="EMBL" id="CM034407">
    <property type="protein sequence ID" value="KAJ0172564.1"/>
    <property type="molecule type" value="Genomic_DNA"/>
</dbReference>
<evidence type="ECO:0000313" key="2">
    <source>
        <dbReference type="Proteomes" id="UP000824533"/>
    </source>
</evidence>
<sequence>MSAERDYKYDGSTSRPALCSKHSKRTYLYSEPNNLSLTMVVKVETFAALYADGYPSMTKARGRDMDTFATDCPRRQKLRQTALPALVEDASEEVFQPEPRSFILHTEGLRRQKSISPQRREKLRRQLALPSLSEDEEP</sequence>
<evidence type="ECO:0000313" key="1">
    <source>
        <dbReference type="EMBL" id="KAJ0172564.1"/>
    </source>
</evidence>
<gene>
    <name evidence="1" type="ORF">K1T71_011703</name>
</gene>
<accession>A0ACC1CLT3</accession>
<dbReference type="Proteomes" id="UP000824533">
    <property type="component" value="Linkage Group LG21"/>
</dbReference>